<evidence type="ECO:0000256" key="5">
    <source>
        <dbReference type="ARBA" id="ARBA00011921"/>
    </source>
</evidence>
<feature type="domain" description="Peptidase M20 dimerisation" evidence="15">
    <location>
        <begin position="173"/>
        <end position="280"/>
    </location>
</feature>
<dbReference type="SUPFAM" id="SSF53187">
    <property type="entry name" value="Zn-dependent exopeptidases"/>
    <property type="match status" value="1"/>
</dbReference>
<keyword evidence="11" id="KW-0220">Diaminopimelate biosynthesis</keyword>
<sequence>MTIELAKQLINQPSITPDDKDCQKIIAERLEKLGFTIKNLHFDGVDNLWAKKGNKAPLIVFAGHTDVVPVGDEDKWLSPPFEATIKNNKLYGRGSADMKGSIAAFITALETFINVNPDFQGSIGLLITSDEEGPAINGTIKVLDYLKQQNEQIDYCIVGEPTATKQVGDVIKNGRRGSLNGFLTVVGKQGHIAYPQLAQNPIHLIAPVLDDLCNEVWDEGNEYFEKTQFQISNINAGTGATNVTPNNIEVIFNFRYNTNNNFETLTKRVENKLKNFNLNYKIDWQHSGEPFITPKGILVNTCIEAIKSITNLDAQLSTTGGTSDGRFIAKTGCEIIELGPCNATIHQINECVGVDELKQLSQIYNRILCNLMS</sequence>
<comment type="catalytic activity">
    <reaction evidence="14">
        <text>N-succinyl-(2S,6S)-2,6-diaminopimelate + H2O = (2S,6S)-2,6-diaminopimelate + succinate</text>
        <dbReference type="Rhea" id="RHEA:22608"/>
        <dbReference type="ChEBI" id="CHEBI:15377"/>
        <dbReference type="ChEBI" id="CHEBI:30031"/>
        <dbReference type="ChEBI" id="CHEBI:57609"/>
        <dbReference type="ChEBI" id="CHEBI:58087"/>
        <dbReference type="EC" id="3.5.1.18"/>
    </reaction>
</comment>
<dbReference type="EC" id="3.5.1.18" evidence="5"/>
<evidence type="ECO:0000256" key="9">
    <source>
        <dbReference type="ARBA" id="ARBA00022801"/>
    </source>
</evidence>
<dbReference type="EMBL" id="FPHJ01000011">
    <property type="protein sequence ID" value="SFV53443.1"/>
    <property type="molecule type" value="Genomic_DNA"/>
</dbReference>
<dbReference type="InterPro" id="IPR005941">
    <property type="entry name" value="DapE_proteobac"/>
</dbReference>
<name>A0A1W1BIV7_9ZZZZ</name>
<dbReference type="GO" id="GO:0009089">
    <property type="term" value="P:lysine biosynthetic process via diaminopimelate"/>
    <property type="evidence" value="ECO:0007669"/>
    <property type="project" value="UniProtKB-UniPathway"/>
</dbReference>
<dbReference type="Pfam" id="PF01546">
    <property type="entry name" value="Peptidase_M20"/>
    <property type="match status" value="1"/>
</dbReference>
<reference evidence="16" key="1">
    <citation type="submission" date="2016-10" db="EMBL/GenBank/DDBJ databases">
        <authorList>
            <person name="de Groot N.N."/>
        </authorList>
    </citation>
    <scope>NUCLEOTIDE SEQUENCE</scope>
</reference>
<keyword evidence="7" id="KW-0028">Amino-acid biosynthesis</keyword>
<gene>
    <name evidence="16" type="ORF">MNB_SUP05-5-164</name>
</gene>
<keyword evidence="10" id="KW-0862">Zinc</keyword>
<dbReference type="UniPathway" id="UPA00034">
    <property type="reaction ID" value="UER00021"/>
</dbReference>
<evidence type="ECO:0000256" key="13">
    <source>
        <dbReference type="ARBA" id="ARBA00031891"/>
    </source>
</evidence>
<dbReference type="PANTHER" id="PTHR43808">
    <property type="entry name" value="ACETYLORNITHINE DEACETYLASE"/>
    <property type="match status" value="1"/>
</dbReference>
<evidence type="ECO:0000256" key="4">
    <source>
        <dbReference type="ARBA" id="ARBA00011738"/>
    </source>
</evidence>
<dbReference type="Gene3D" id="3.40.630.10">
    <property type="entry name" value="Zn peptidases"/>
    <property type="match status" value="2"/>
</dbReference>
<comment type="similarity">
    <text evidence="3">Belongs to the peptidase M20A family. DapE subfamily.</text>
</comment>
<comment type="cofactor">
    <cofactor evidence="1">
        <name>Zn(2+)</name>
        <dbReference type="ChEBI" id="CHEBI:29105"/>
    </cofactor>
</comment>
<dbReference type="InterPro" id="IPR011650">
    <property type="entry name" value="Peptidase_M20_dimer"/>
</dbReference>
<evidence type="ECO:0000256" key="12">
    <source>
        <dbReference type="ARBA" id="ARBA00023154"/>
    </source>
</evidence>
<dbReference type="InterPro" id="IPR050072">
    <property type="entry name" value="Peptidase_M20A"/>
</dbReference>
<keyword evidence="12" id="KW-0457">Lysine biosynthesis</keyword>
<proteinExistence type="inferred from homology"/>
<dbReference type="GO" id="GO:0006526">
    <property type="term" value="P:L-arginine biosynthetic process"/>
    <property type="evidence" value="ECO:0007669"/>
    <property type="project" value="TreeGrafter"/>
</dbReference>
<evidence type="ECO:0000313" key="16">
    <source>
        <dbReference type="EMBL" id="SFV53443.1"/>
    </source>
</evidence>
<dbReference type="GO" id="GO:0008777">
    <property type="term" value="F:acetylornithine deacetylase activity"/>
    <property type="evidence" value="ECO:0007669"/>
    <property type="project" value="TreeGrafter"/>
</dbReference>
<accession>A0A1W1BIV7</accession>
<dbReference type="AlphaFoldDB" id="A0A1W1BIV7"/>
<dbReference type="GO" id="GO:0046872">
    <property type="term" value="F:metal ion binding"/>
    <property type="evidence" value="ECO:0007669"/>
    <property type="project" value="UniProtKB-KW"/>
</dbReference>
<evidence type="ECO:0000256" key="1">
    <source>
        <dbReference type="ARBA" id="ARBA00001947"/>
    </source>
</evidence>
<protein>
    <recommendedName>
        <fullName evidence="6">Succinyl-diaminopimelate desuccinylase</fullName>
        <ecNumber evidence="5">3.5.1.18</ecNumber>
    </recommendedName>
    <alternativeName>
        <fullName evidence="13">N-succinyl-LL-2,6-diaminoheptanedioate amidohydrolase</fullName>
    </alternativeName>
</protein>
<evidence type="ECO:0000256" key="8">
    <source>
        <dbReference type="ARBA" id="ARBA00022723"/>
    </source>
</evidence>
<dbReference type="PROSITE" id="PS00759">
    <property type="entry name" value="ARGE_DAPE_CPG2_2"/>
    <property type="match status" value="1"/>
</dbReference>
<dbReference type="PANTHER" id="PTHR43808:SF31">
    <property type="entry name" value="N-ACETYL-L-CITRULLINE DEACETYLASE"/>
    <property type="match status" value="1"/>
</dbReference>
<evidence type="ECO:0000256" key="11">
    <source>
        <dbReference type="ARBA" id="ARBA00022915"/>
    </source>
</evidence>
<evidence type="ECO:0000256" key="6">
    <source>
        <dbReference type="ARBA" id="ARBA00022391"/>
    </source>
</evidence>
<evidence type="ECO:0000259" key="15">
    <source>
        <dbReference type="Pfam" id="PF07687"/>
    </source>
</evidence>
<evidence type="ECO:0000256" key="10">
    <source>
        <dbReference type="ARBA" id="ARBA00022833"/>
    </source>
</evidence>
<dbReference type="InterPro" id="IPR001261">
    <property type="entry name" value="ArgE/DapE_CS"/>
</dbReference>
<organism evidence="16">
    <name type="scientific">hydrothermal vent metagenome</name>
    <dbReference type="NCBI Taxonomy" id="652676"/>
    <lineage>
        <taxon>unclassified sequences</taxon>
        <taxon>metagenomes</taxon>
        <taxon>ecological metagenomes</taxon>
    </lineage>
</organism>
<dbReference type="HAMAP" id="MF_01690">
    <property type="entry name" value="DapE"/>
    <property type="match status" value="1"/>
</dbReference>
<dbReference type="Pfam" id="PF07687">
    <property type="entry name" value="M20_dimer"/>
    <property type="match status" value="1"/>
</dbReference>
<dbReference type="FunFam" id="3.40.630.10:FF:000005">
    <property type="entry name" value="Succinyl-diaminopimelate desuccinylase"/>
    <property type="match status" value="1"/>
</dbReference>
<dbReference type="InterPro" id="IPR002933">
    <property type="entry name" value="Peptidase_M20"/>
</dbReference>
<dbReference type="GO" id="GO:0009014">
    <property type="term" value="F:succinyl-diaminopimelate desuccinylase activity"/>
    <property type="evidence" value="ECO:0007669"/>
    <property type="project" value="UniProtKB-EC"/>
</dbReference>
<keyword evidence="8" id="KW-0479">Metal-binding</keyword>
<evidence type="ECO:0000256" key="3">
    <source>
        <dbReference type="ARBA" id="ARBA00006746"/>
    </source>
</evidence>
<comment type="subunit">
    <text evidence="4">Homodimer.</text>
</comment>
<comment type="pathway">
    <text evidence="2">Amino-acid biosynthesis; L-lysine biosynthesis via DAP pathway; LL-2,6-diaminopimelate from (S)-tetrahydrodipicolinate (succinylase route): step 3/3.</text>
</comment>
<dbReference type="NCBIfam" id="TIGR01246">
    <property type="entry name" value="dapE_proteo"/>
    <property type="match status" value="1"/>
</dbReference>
<dbReference type="CDD" id="cd03891">
    <property type="entry name" value="M20_DapE_proteobac"/>
    <property type="match status" value="1"/>
</dbReference>
<evidence type="ECO:0000256" key="14">
    <source>
        <dbReference type="ARBA" id="ARBA00051301"/>
    </source>
</evidence>
<dbReference type="InterPro" id="IPR036264">
    <property type="entry name" value="Bact_exopeptidase_dim_dom"/>
</dbReference>
<evidence type="ECO:0000256" key="2">
    <source>
        <dbReference type="ARBA" id="ARBA00005130"/>
    </source>
</evidence>
<dbReference type="NCBIfam" id="NF009557">
    <property type="entry name" value="PRK13009.1"/>
    <property type="match status" value="1"/>
</dbReference>
<keyword evidence="9 16" id="KW-0378">Hydrolase</keyword>
<dbReference type="GO" id="GO:0019877">
    <property type="term" value="P:diaminopimelate biosynthetic process"/>
    <property type="evidence" value="ECO:0007669"/>
    <property type="project" value="UniProtKB-KW"/>
</dbReference>
<evidence type="ECO:0000256" key="7">
    <source>
        <dbReference type="ARBA" id="ARBA00022605"/>
    </source>
</evidence>
<dbReference type="SUPFAM" id="SSF55031">
    <property type="entry name" value="Bacterial exopeptidase dimerisation domain"/>
    <property type="match status" value="1"/>
</dbReference>